<feature type="domain" description="O-methyltransferase C-terminal" evidence="5">
    <location>
        <begin position="216"/>
        <end position="407"/>
    </location>
</feature>
<accession>A0A9W5YWN2</accession>
<dbReference type="PANTHER" id="PTHR43712:SF5">
    <property type="entry name" value="O-METHYLTRANSFERASE ASQN-RELATED"/>
    <property type="match status" value="1"/>
</dbReference>
<dbReference type="InterPro" id="IPR016461">
    <property type="entry name" value="COMT-like"/>
</dbReference>
<dbReference type="InterPro" id="IPR036388">
    <property type="entry name" value="WH-like_DNA-bd_sf"/>
</dbReference>
<evidence type="ECO:0000313" key="6">
    <source>
        <dbReference type="EMBL" id="GKZ23561.1"/>
    </source>
</evidence>
<evidence type="ECO:0000259" key="5">
    <source>
        <dbReference type="Pfam" id="PF00891"/>
    </source>
</evidence>
<protein>
    <recommendedName>
        <fullName evidence="5">O-methyltransferase C-terminal domain-containing protein</fullName>
    </recommendedName>
</protein>
<keyword evidence="1" id="KW-0489">Methyltransferase</keyword>
<dbReference type="GO" id="GO:0044550">
    <property type="term" value="P:secondary metabolite biosynthetic process"/>
    <property type="evidence" value="ECO:0007669"/>
    <property type="project" value="UniProtKB-ARBA"/>
</dbReference>
<dbReference type="PROSITE" id="PS51683">
    <property type="entry name" value="SAM_OMT_II"/>
    <property type="match status" value="1"/>
</dbReference>
<dbReference type="InterPro" id="IPR036390">
    <property type="entry name" value="WH_DNA-bd_sf"/>
</dbReference>
<dbReference type="Proteomes" id="UP001143548">
    <property type="component" value="Unassembled WGS sequence"/>
</dbReference>
<dbReference type="SUPFAM" id="SSF46785">
    <property type="entry name" value="Winged helix' DNA-binding domain"/>
    <property type="match status" value="1"/>
</dbReference>
<dbReference type="SUPFAM" id="SSF53335">
    <property type="entry name" value="S-adenosyl-L-methionine-dependent methyltransferases"/>
    <property type="match status" value="1"/>
</dbReference>
<evidence type="ECO:0000313" key="7">
    <source>
        <dbReference type="Proteomes" id="UP001143548"/>
    </source>
</evidence>
<keyword evidence="2" id="KW-0808">Transferase</keyword>
<evidence type="ECO:0000256" key="2">
    <source>
        <dbReference type="ARBA" id="ARBA00022679"/>
    </source>
</evidence>
<evidence type="ECO:0000256" key="1">
    <source>
        <dbReference type="ARBA" id="ARBA00022603"/>
    </source>
</evidence>
<dbReference type="Gene3D" id="3.40.50.150">
    <property type="entry name" value="Vaccinia Virus protein VP39"/>
    <property type="match status" value="1"/>
</dbReference>
<gene>
    <name evidence="6" type="ORF">AbraCBS73388_009938</name>
</gene>
<evidence type="ECO:0000256" key="4">
    <source>
        <dbReference type="ARBA" id="ARBA00038277"/>
    </source>
</evidence>
<dbReference type="EMBL" id="BROQ01000069">
    <property type="protein sequence ID" value="GKZ23561.1"/>
    <property type="molecule type" value="Genomic_DNA"/>
</dbReference>
<dbReference type="Gene3D" id="1.10.10.10">
    <property type="entry name" value="Winged helix-like DNA-binding domain superfamily/Winged helix DNA-binding domain"/>
    <property type="match status" value="1"/>
</dbReference>
<dbReference type="AlphaFoldDB" id="A0A9W5YWN2"/>
<dbReference type="InterPro" id="IPR029063">
    <property type="entry name" value="SAM-dependent_MTases_sf"/>
</dbReference>
<dbReference type="GO" id="GO:0032259">
    <property type="term" value="P:methylation"/>
    <property type="evidence" value="ECO:0007669"/>
    <property type="project" value="UniProtKB-KW"/>
</dbReference>
<proteinExistence type="inferred from homology"/>
<dbReference type="PANTHER" id="PTHR43712">
    <property type="entry name" value="PUTATIVE (AFU_ORTHOLOGUE AFUA_4G14580)-RELATED"/>
    <property type="match status" value="1"/>
</dbReference>
<keyword evidence="3" id="KW-0949">S-adenosyl-L-methionine</keyword>
<dbReference type="GO" id="GO:0008171">
    <property type="term" value="F:O-methyltransferase activity"/>
    <property type="evidence" value="ECO:0007669"/>
    <property type="project" value="InterPro"/>
</dbReference>
<organism evidence="6 7">
    <name type="scientific">Aspergillus brasiliensis</name>
    <dbReference type="NCBI Taxonomy" id="319629"/>
    <lineage>
        <taxon>Eukaryota</taxon>
        <taxon>Fungi</taxon>
        <taxon>Dikarya</taxon>
        <taxon>Ascomycota</taxon>
        <taxon>Pezizomycotina</taxon>
        <taxon>Eurotiomycetes</taxon>
        <taxon>Eurotiomycetidae</taxon>
        <taxon>Eurotiales</taxon>
        <taxon>Aspergillaceae</taxon>
        <taxon>Aspergillus</taxon>
        <taxon>Aspergillus subgen. Circumdati</taxon>
    </lineage>
</organism>
<comment type="similarity">
    <text evidence="4">Belongs to the class I-like SAM-binding methyltransferase superfamily. Cation-independent O-methyltransferase family.</text>
</comment>
<dbReference type="Pfam" id="PF00891">
    <property type="entry name" value="Methyltransf_2"/>
    <property type="match status" value="1"/>
</dbReference>
<reference evidence="6" key="1">
    <citation type="submission" date="2022-07" db="EMBL/GenBank/DDBJ databases">
        <title>Taxonomy of Aspergillus series Nigri: significant species reduction supported by multi-species coalescent approaches.</title>
        <authorList>
            <person name="Bian C."/>
            <person name="Kusuya Y."/>
            <person name="Sklenar F."/>
            <person name="D'hooge E."/>
            <person name="Yaguchi T."/>
            <person name="Takahashi H."/>
            <person name="Hubka V."/>
        </authorList>
    </citation>
    <scope>NUCLEOTIDE SEQUENCE</scope>
    <source>
        <strain evidence="6">CBS 733.88</strain>
    </source>
</reference>
<evidence type="ECO:0000256" key="3">
    <source>
        <dbReference type="ARBA" id="ARBA00022691"/>
    </source>
</evidence>
<sequence length="433" mass="49000">MAASVVHLSALAQKIQDKTKVVTDYLTSHGLQAPSWDVDGLQEFPIPESAGEAFEARVELLQATKELYDLTLGPKQGLQWLSWDFMNNLSLQAVWELRVASFVPVNEDISFDSLTQKVREANGFHIGVMNLRRLIRHAMLNHLFHEPRKGYVAHTSTSLLLRDNEPMANWVGYMCCDLWYPATQVLDAMKKWPGSEESTETAVNLAFNQSLGWYDFLQANPEKAHRYNMAMKAHGDGEGFSIDQTVTGYPWDSRLGPSATVVDMGGNQGFVSFALADAFPQMRFIVQDLPGMRTPEAMGPLPAHLEGRVTRTVHDFFEPQTEVADAYLLRWIIHGFADKYCVKLLRALVPALRPGARVIINDGTLPEPGTANYIQERDIRTMDCFNQVTVNSREREIDDWAQLFAEADSRFRFCGAWKPPHSAMWFIEAEWVE</sequence>
<dbReference type="InterPro" id="IPR001077">
    <property type="entry name" value="COMT_C"/>
</dbReference>
<name>A0A9W5YWN2_9EURO</name>
<comment type="caution">
    <text evidence="6">The sequence shown here is derived from an EMBL/GenBank/DDBJ whole genome shotgun (WGS) entry which is preliminary data.</text>
</comment>